<feature type="compositionally biased region" description="Basic and acidic residues" evidence="1">
    <location>
        <begin position="13"/>
        <end position="28"/>
    </location>
</feature>
<evidence type="ECO:0000313" key="3">
    <source>
        <dbReference type="Proteomes" id="UP001417504"/>
    </source>
</evidence>
<dbReference type="EMBL" id="JBBNAE010000006">
    <property type="protein sequence ID" value="KAK9115923.1"/>
    <property type="molecule type" value="Genomic_DNA"/>
</dbReference>
<proteinExistence type="predicted"/>
<feature type="region of interest" description="Disordered" evidence="1">
    <location>
        <begin position="1"/>
        <end position="28"/>
    </location>
</feature>
<dbReference type="Proteomes" id="UP001417504">
    <property type="component" value="Unassembled WGS sequence"/>
</dbReference>
<evidence type="ECO:0000256" key="1">
    <source>
        <dbReference type="SAM" id="MobiDB-lite"/>
    </source>
</evidence>
<comment type="caution">
    <text evidence="2">The sequence shown here is derived from an EMBL/GenBank/DDBJ whole genome shotgun (WGS) entry which is preliminary data.</text>
</comment>
<keyword evidence="3" id="KW-1185">Reference proteome</keyword>
<dbReference type="PANTHER" id="PTHR36064">
    <property type="entry name" value="EMBRYO DEFECTIVE 2735"/>
    <property type="match status" value="1"/>
</dbReference>
<accession>A0AAP0IJ53</accession>
<reference evidence="2 3" key="1">
    <citation type="submission" date="2024-01" db="EMBL/GenBank/DDBJ databases">
        <title>Genome assemblies of Stephania.</title>
        <authorList>
            <person name="Yang L."/>
        </authorList>
    </citation>
    <scope>NUCLEOTIDE SEQUENCE [LARGE SCALE GENOMIC DNA]</scope>
    <source>
        <strain evidence="2">QJT</strain>
        <tissue evidence="2">Leaf</tissue>
    </source>
</reference>
<sequence>MERGDRQSALLHGEGESPERREGEEWERKGEASRLYAASWVRDIGRDLRPNDCKKYKDEDKTHEVNSTAKEKVPSSLEDLGGQLLNFIP</sequence>
<name>A0AAP0IJ53_9MAGN</name>
<dbReference type="AlphaFoldDB" id="A0AAP0IJ53"/>
<organism evidence="2 3">
    <name type="scientific">Stephania japonica</name>
    <dbReference type="NCBI Taxonomy" id="461633"/>
    <lineage>
        <taxon>Eukaryota</taxon>
        <taxon>Viridiplantae</taxon>
        <taxon>Streptophyta</taxon>
        <taxon>Embryophyta</taxon>
        <taxon>Tracheophyta</taxon>
        <taxon>Spermatophyta</taxon>
        <taxon>Magnoliopsida</taxon>
        <taxon>Ranunculales</taxon>
        <taxon>Menispermaceae</taxon>
        <taxon>Menispermoideae</taxon>
        <taxon>Cissampelideae</taxon>
        <taxon>Stephania</taxon>
    </lineage>
</organism>
<gene>
    <name evidence="2" type="ORF">Sjap_014870</name>
</gene>
<protein>
    <submittedName>
        <fullName evidence="2">Uncharacterized protein</fullName>
    </submittedName>
</protein>
<evidence type="ECO:0000313" key="2">
    <source>
        <dbReference type="EMBL" id="KAK9115923.1"/>
    </source>
</evidence>